<dbReference type="Proteomes" id="UP000015106">
    <property type="component" value="Chromosome 6"/>
</dbReference>
<name>A0A8R7QX77_TRIUA</name>
<dbReference type="AlphaFoldDB" id="A0A8R7QX77"/>
<dbReference type="Gramene" id="TuG1812G0600003926.01.T01">
    <property type="protein sequence ID" value="TuG1812G0600003926.01.T01.cds434027"/>
    <property type="gene ID" value="TuG1812G0600003926.01"/>
</dbReference>
<protein>
    <submittedName>
        <fullName evidence="3">Uncharacterized protein</fullName>
    </submittedName>
</protein>
<feature type="compositionally biased region" description="Gly residues" evidence="1">
    <location>
        <begin position="181"/>
        <end position="190"/>
    </location>
</feature>
<evidence type="ECO:0000256" key="1">
    <source>
        <dbReference type="SAM" id="MobiDB-lite"/>
    </source>
</evidence>
<evidence type="ECO:0000313" key="3">
    <source>
        <dbReference type="EnsemblPlants" id="TuG1812G0600003926.01.T01.cds434027"/>
    </source>
</evidence>
<feature type="transmembrane region" description="Helical" evidence="2">
    <location>
        <begin position="20"/>
        <end position="43"/>
    </location>
</feature>
<feature type="compositionally biased region" description="Basic and acidic residues" evidence="1">
    <location>
        <begin position="209"/>
        <end position="222"/>
    </location>
</feature>
<reference evidence="3" key="3">
    <citation type="submission" date="2022-06" db="UniProtKB">
        <authorList>
            <consortium name="EnsemblPlants"/>
        </authorList>
    </citation>
    <scope>IDENTIFICATION</scope>
</reference>
<reference evidence="4" key="1">
    <citation type="journal article" date="2013" name="Nature">
        <title>Draft genome of the wheat A-genome progenitor Triticum urartu.</title>
        <authorList>
            <person name="Ling H.Q."/>
            <person name="Zhao S."/>
            <person name="Liu D."/>
            <person name="Wang J."/>
            <person name="Sun H."/>
            <person name="Zhang C."/>
            <person name="Fan H."/>
            <person name="Li D."/>
            <person name="Dong L."/>
            <person name="Tao Y."/>
            <person name="Gao C."/>
            <person name="Wu H."/>
            <person name="Li Y."/>
            <person name="Cui Y."/>
            <person name="Guo X."/>
            <person name="Zheng S."/>
            <person name="Wang B."/>
            <person name="Yu K."/>
            <person name="Liang Q."/>
            <person name="Yang W."/>
            <person name="Lou X."/>
            <person name="Chen J."/>
            <person name="Feng M."/>
            <person name="Jian J."/>
            <person name="Zhang X."/>
            <person name="Luo G."/>
            <person name="Jiang Y."/>
            <person name="Liu J."/>
            <person name="Wang Z."/>
            <person name="Sha Y."/>
            <person name="Zhang B."/>
            <person name="Wu H."/>
            <person name="Tang D."/>
            <person name="Shen Q."/>
            <person name="Xue P."/>
            <person name="Zou S."/>
            <person name="Wang X."/>
            <person name="Liu X."/>
            <person name="Wang F."/>
            <person name="Yang Y."/>
            <person name="An X."/>
            <person name="Dong Z."/>
            <person name="Zhang K."/>
            <person name="Zhang X."/>
            <person name="Luo M.C."/>
            <person name="Dvorak J."/>
            <person name="Tong Y."/>
            <person name="Wang J."/>
            <person name="Yang H."/>
            <person name="Li Z."/>
            <person name="Wang D."/>
            <person name="Zhang A."/>
            <person name="Wang J."/>
        </authorList>
    </citation>
    <scope>NUCLEOTIDE SEQUENCE</scope>
    <source>
        <strain evidence="4">cv. G1812</strain>
    </source>
</reference>
<accession>A0A8R7QX77</accession>
<keyword evidence="2" id="KW-0472">Membrane</keyword>
<evidence type="ECO:0000313" key="4">
    <source>
        <dbReference type="Proteomes" id="UP000015106"/>
    </source>
</evidence>
<organism evidence="3 4">
    <name type="scientific">Triticum urartu</name>
    <name type="common">Red wild einkorn</name>
    <name type="synonym">Crithodium urartu</name>
    <dbReference type="NCBI Taxonomy" id="4572"/>
    <lineage>
        <taxon>Eukaryota</taxon>
        <taxon>Viridiplantae</taxon>
        <taxon>Streptophyta</taxon>
        <taxon>Embryophyta</taxon>
        <taxon>Tracheophyta</taxon>
        <taxon>Spermatophyta</taxon>
        <taxon>Magnoliopsida</taxon>
        <taxon>Liliopsida</taxon>
        <taxon>Poales</taxon>
        <taxon>Poaceae</taxon>
        <taxon>BOP clade</taxon>
        <taxon>Pooideae</taxon>
        <taxon>Triticodae</taxon>
        <taxon>Triticeae</taxon>
        <taxon>Triticinae</taxon>
        <taxon>Triticum</taxon>
    </lineage>
</organism>
<keyword evidence="2" id="KW-1133">Transmembrane helix</keyword>
<sequence length="222" mass="23062">MHAGKTHSVQLRTGSSIELVLRTPILLAISFLCTVVLVLYYLATACRRCSFSLLAVAGRGHGGEPAGPGAEPARAPPVLQRLLRRGGRRERPACPVPAPHGDEPRQSAARALRGGRRRRRGGRPAAVAAAGGGRLLALLVEAAAEGARVVRRGAHAGGSTAPGGGRGRDADGLAWRAGGEVDAGGRGGAVAGDRRDRAAGPTRGGRRHERLERLEWMESGAR</sequence>
<feature type="compositionally biased region" description="Basic residues" evidence="1">
    <location>
        <begin position="113"/>
        <end position="122"/>
    </location>
</feature>
<reference evidence="3" key="2">
    <citation type="submission" date="2018-03" db="EMBL/GenBank/DDBJ databases">
        <title>The Triticum urartu genome reveals the dynamic nature of wheat genome evolution.</title>
        <authorList>
            <person name="Ling H."/>
            <person name="Ma B."/>
            <person name="Shi X."/>
            <person name="Liu H."/>
            <person name="Dong L."/>
            <person name="Sun H."/>
            <person name="Cao Y."/>
            <person name="Gao Q."/>
            <person name="Zheng S."/>
            <person name="Li Y."/>
            <person name="Yu Y."/>
            <person name="Du H."/>
            <person name="Qi M."/>
            <person name="Li Y."/>
            <person name="Yu H."/>
            <person name="Cui Y."/>
            <person name="Wang N."/>
            <person name="Chen C."/>
            <person name="Wu H."/>
            <person name="Zhao Y."/>
            <person name="Zhang J."/>
            <person name="Li Y."/>
            <person name="Zhou W."/>
            <person name="Zhang B."/>
            <person name="Hu W."/>
            <person name="Eijk M."/>
            <person name="Tang J."/>
            <person name="Witsenboer H."/>
            <person name="Zhao S."/>
            <person name="Li Z."/>
            <person name="Zhang A."/>
            <person name="Wang D."/>
            <person name="Liang C."/>
        </authorList>
    </citation>
    <scope>NUCLEOTIDE SEQUENCE [LARGE SCALE GENOMIC DNA]</scope>
    <source>
        <strain evidence="3">cv. G1812</strain>
    </source>
</reference>
<proteinExistence type="predicted"/>
<evidence type="ECO:0000256" key="2">
    <source>
        <dbReference type="SAM" id="Phobius"/>
    </source>
</evidence>
<feature type="region of interest" description="Disordered" evidence="1">
    <location>
        <begin position="154"/>
        <end position="222"/>
    </location>
</feature>
<dbReference type="EnsemblPlants" id="TuG1812G0600003926.01.T01">
    <property type="protein sequence ID" value="TuG1812G0600003926.01.T01.cds434027"/>
    <property type="gene ID" value="TuG1812G0600003926.01"/>
</dbReference>
<keyword evidence="2" id="KW-0812">Transmembrane</keyword>
<feature type="region of interest" description="Disordered" evidence="1">
    <location>
        <begin position="87"/>
        <end position="126"/>
    </location>
</feature>
<keyword evidence="4" id="KW-1185">Reference proteome</keyword>
<gene>
    <name evidence="3" type="primary">LOC125512850</name>
</gene>